<evidence type="ECO:0008006" key="2">
    <source>
        <dbReference type="Google" id="ProtNLM"/>
    </source>
</evidence>
<sequence length="152" mass="17437">MQDSNIEIVDKKLEKNLSLVDQVLEAFNKHDLEQFMDFYDESALYYRPTQIEPLKGREAIREGFEQMMFTSFPDMKIEKIRAFGQDDWLCIQAILLGTHTGPLPGPTGEEIPPTNKSIRVPMCLVIKVKDGKFTEAHEYIDQLGFLAQLGLQ</sequence>
<reference evidence="1" key="1">
    <citation type="journal article" date="2015" name="Nature">
        <title>Complex archaea that bridge the gap between prokaryotes and eukaryotes.</title>
        <authorList>
            <person name="Spang A."/>
            <person name="Saw J.H."/>
            <person name="Jorgensen S.L."/>
            <person name="Zaremba-Niedzwiedzka K."/>
            <person name="Martijn J."/>
            <person name="Lind A.E."/>
            <person name="van Eijk R."/>
            <person name="Schleper C."/>
            <person name="Guy L."/>
            <person name="Ettema T.J."/>
        </authorList>
    </citation>
    <scope>NUCLEOTIDE SEQUENCE</scope>
</reference>
<dbReference type="PANTHER" id="PTHR38436:SF1">
    <property type="entry name" value="ESTER CYCLASE"/>
    <property type="match status" value="1"/>
</dbReference>
<dbReference type="Pfam" id="PF07366">
    <property type="entry name" value="SnoaL"/>
    <property type="match status" value="1"/>
</dbReference>
<dbReference type="EMBL" id="LAZR01056510">
    <property type="protein sequence ID" value="KKK74033.1"/>
    <property type="molecule type" value="Genomic_DNA"/>
</dbReference>
<gene>
    <name evidence="1" type="ORF">LCGC14_2887810</name>
</gene>
<dbReference type="SUPFAM" id="SSF54427">
    <property type="entry name" value="NTF2-like"/>
    <property type="match status" value="1"/>
</dbReference>
<evidence type="ECO:0000313" key="1">
    <source>
        <dbReference type="EMBL" id="KKK74033.1"/>
    </source>
</evidence>
<dbReference type="InterPro" id="IPR009959">
    <property type="entry name" value="Cyclase_SnoaL-like"/>
</dbReference>
<dbReference type="PANTHER" id="PTHR38436">
    <property type="entry name" value="POLYKETIDE CYCLASE SNOAL-LIKE DOMAIN"/>
    <property type="match status" value="1"/>
</dbReference>
<proteinExistence type="predicted"/>
<dbReference type="AlphaFoldDB" id="A0A0F8XYF6"/>
<dbReference type="GO" id="GO:0030638">
    <property type="term" value="P:polyketide metabolic process"/>
    <property type="evidence" value="ECO:0007669"/>
    <property type="project" value="InterPro"/>
</dbReference>
<dbReference type="Gene3D" id="3.10.450.50">
    <property type="match status" value="1"/>
</dbReference>
<dbReference type="InterPro" id="IPR032710">
    <property type="entry name" value="NTF2-like_dom_sf"/>
</dbReference>
<comment type="caution">
    <text evidence="1">The sequence shown here is derived from an EMBL/GenBank/DDBJ whole genome shotgun (WGS) entry which is preliminary data.</text>
</comment>
<protein>
    <recommendedName>
        <fullName evidence="2">SnoaL-like domain-containing protein</fullName>
    </recommendedName>
</protein>
<name>A0A0F8XYF6_9ZZZZ</name>
<organism evidence="1">
    <name type="scientific">marine sediment metagenome</name>
    <dbReference type="NCBI Taxonomy" id="412755"/>
    <lineage>
        <taxon>unclassified sequences</taxon>
        <taxon>metagenomes</taxon>
        <taxon>ecological metagenomes</taxon>
    </lineage>
</organism>
<accession>A0A0F8XYF6</accession>